<proteinExistence type="predicted"/>
<gene>
    <name evidence="1" type="ORF">FB461_0360</name>
</gene>
<comment type="caution">
    <text evidence="1">The sequence shown here is derived from an EMBL/GenBank/DDBJ whole genome shotgun (WGS) entry which is preliminary data.</text>
</comment>
<dbReference type="RefSeq" id="WP_142118388.1">
    <property type="nucleotide sequence ID" value="NZ_BAAASV010000002.1"/>
</dbReference>
<dbReference type="OrthoDB" id="9813214at2"/>
<dbReference type="SUPFAM" id="SSF53756">
    <property type="entry name" value="UDP-Glycosyltransferase/glycogen phosphorylase"/>
    <property type="match status" value="1"/>
</dbReference>
<evidence type="ECO:0000313" key="1">
    <source>
        <dbReference type="EMBL" id="TQL63881.1"/>
    </source>
</evidence>
<sequence length="377" mass="41421">MKKKLLILSFSPIASDARVLKQVRGLSSDFDVTTCGYGDAPAGVAEHLQIPSSTPNRPFGGYLRLHAYSAAYWLMPSVRAAKSAIGKRAFDIVLANDVEAVPLALSLRPHRGVHADLHEYSPLLHEDIPAWRALQTPYLNWLCRRHVSRAASWSTVSRGLAEQYEREFGFRPELVTNAAPFEELSPSSTSERIRLVHSGVGMRDRFLETLVEAVTAAHVDVSLDLYLVPNEPAYVDELRSNVAGNPRVTVHDPVPYADLARTLNGYDVGVHLLPPVNFNNRWALPNKLFDYVQARLGVLIGPSPEMAHYVNEYGIGKVADGFASGDLTVAIDQLTPDRVSAWKAAADANAERLCAESQVQIWRAAIERLAASQPPAS</sequence>
<reference evidence="1 2" key="1">
    <citation type="submission" date="2019-06" db="EMBL/GenBank/DDBJ databases">
        <title>Sequencing the genomes of 1000 actinobacteria strains.</title>
        <authorList>
            <person name="Klenk H.-P."/>
        </authorList>
    </citation>
    <scope>NUCLEOTIDE SEQUENCE [LARGE SCALE GENOMIC DNA]</scope>
    <source>
        <strain evidence="1 2">DSM 4813</strain>
    </source>
</reference>
<evidence type="ECO:0008006" key="3">
    <source>
        <dbReference type="Google" id="ProtNLM"/>
    </source>
</evidence>
<protein>
    <recommendedName>
        <fullName evidence="3">D-inositol 3-phosphate glycosyltransferase</fullName>
    </recommendedName>
</protein>
<dbReference type="Gene3D" id="3.40.50.2000">
    <property type="entry name" value="Glycogen Phosphorylase B"/>
    <property type="match status" value="1"/>
</dbReference>
<organism evidence="1 2">
    <name type="scientific">Rarobacter faecitabidus</name>
    <dbReference type="NCBI Taxonomy" id="13243"/>
    <lineage>
        <taxon>Bacteria</taxon>
        <taxon>Bacillati</taxon>
        <taxon>Actinomycetota</taxon>
        <taxon>Actinomycetes</taxon>
        <taxon>Micrococcales</taxon>
        <taxon>Rarobacteraceae</taxon>
        <taxon>Rarobacter</taxon>
    </lineage>
</organism>
<dbReference type="EMBL" id="VFOS01000001">
    <property type="protein sequence ID" value="TQL63881.1"/>
    <property type="molecule type" value="Genomic_DNA"/>
</dbReference>
<keyword evidence="2" id="KW-1185">Reference proteome</keyword>
<accession>A0A542ZU50</accession>
<name>A0A542ZU50_RARFA</name>
<evidence type="ECO:0000313" key="2">
    <source>
        <dbReference type="Proteomes" id="UP000315389"/>
    </source>
</evidence>
<dbReference type="Proteomes" id="UP000315389">
    <property type="component" value="Unassembled WGS sequence"/>
</dbReference>
<dbReference type="AlphaFoldDB" id="A0A542ZU50"/>